<dbReference type="EMBL" id="JADKPV010000004">
    <property type="protein sequence ID" value="MBF4501509.1"/>
    <property type="molecule type" value="Genomic_DNA"/>
</dbReference>
<comment type="similarity">
    <text evidence="1">Belongs to the ABC transporter superfamily.</text>
</comment>
<dbReference type="SMART" id="SM00382">
    <property type="entry name" value="AAA"/>
    <property type="match status" value="1"/>
</dbReference>
<sequence length="257" mass="28555">MTEAIVLQSTNVRKVYGTRQNMQEVLKGIDLKVREGEFVGIMGPSGAGKTTLLNVLATIDRASEGSIRIAGTEIATMRDRELSTFRREQLGFIFQDYNLLDTLTAKENILLPISLSKVSKQEAESRFKNIADILGITDLANQYPHQLSGGQKQRTAAARALINNPSMIFADEPTGALDSKSASSLLETLERVNRENEVTIMMVTHDPLASSYCSRVVFLRDGQIYSELYRGEETRQQFFQEILKVQAMLGGETVDSI</sequence>
<dbReference type="GO" id="GO:0016887">
    <property type="term" value="F:ATP hydrolysis activity"/>
    <property type="evidence" value="ECO:0007669"/>
    <property type="project" value="InterPro"/>
</dbReference>
<dbReference type="PANTHER" id="PTHR42798:SF7">
    <property type="entry name" value="ALPHA-D-RIBOSE 1-METHYLPHOSPHONATE 5-TRIPHOSPHATE SYNTHASE SUBUNIT PHNL"/>
    <property type="match status" value="1"/>
</dbReference>
<feature type="domain" description="ABC transporter" evidence="5">
    <location>
        <begin position="7"/>
        <end position="246"/>
    </location>
</feature>
<evidence type="ECO:0000313" key="7">
    <source>
        <dbReference type="Proteomes" id="UP000622653"/>
    </source>
</evidence>
<dbReference type="RefSeq" id="WP_194562991.1">
    <property type="nucleotide sequence ID" value="NZ_JADKPV010000004.1"/>
</dbReference>
<protein>
    <submittedName>
        <fullName evidence="6">ABC transporter ATP-binding protein</fullName>
    </submittedName>
</protein>
<accession>A0A8J7GB08</accession>
<evidence type="ECO:0000259" key="5">
    <source>
        <dbReference type="PROSITE" id="PS50893"/>
    </source>
</evidence>
<dbReference type="PANTHER" id="PTHR42798">
    <property type="entry name" value="LIPOPROTEIN-RELEASING SYSTEM ATP-BINDING PROTEIN LOLD"/>
    <property type="match status" value="1"/>
</dbReference>
<organism evidence="6 7">
    <name type="scientific">Savagea serpentis</name>
    <dbReference type="NCBI Taxonomy" id="2785297"/>
    <lineage>
        <taxon>Bacteria</taxon>
        <taxon>Bacillati</taxon>
        <taxon>Bacillota</taxon>
        <taxon>Bacilli</taxon>
        <taxon>Bacillales</taxon>
        <taxon>Caryophanaceae</taxon>
        <taxon>Savagea</taxon>
    </lineage>
</organism>
<dbReference type="SUPFAM" id="SSF52540">
    <property type="entry name" value="P-loop containing nucleoside triphosphate hydrolases"/>
    <property type="match status" value="1"/>
</dbReference>
<reference evidence="6" key="1">
    <citation type="submission" date="2020-11" db="EMBL/GenBank/DDBJ databases">
        <title>Multidrug resistant novel bacterium Savagea serpentis sp. nov., isolated from the scats of a vine snake (Ahaetulla nasuta).</title>
        <authorList>
            <person name="Venkata Ramana V."/>
            <person name="Vikas Patil S."/>
            <person name="Yogita Lugani V."/>
        </authorList>
    </citation>
    <scope>NUCLEOTIDE SEQUENCE</scope>
    <source>
        <strain evidence="6">SN6</strain>
    </source>
</reference>
<dbReference type="InterPro" id="IPR017911">
    <property type="entry name" value="MacB-like_ATP-bd"/>
</dbReference>
<name>A0A8J7GB08_9BACL</name>
<keyword evidence="3" id="KW-0547">Nucleotide-binding</keyword>
<keyword evidence="7" id="KW-1185">Reference proteome</keyword>
<dbReference type="InterPro" id="IPR003593">
    <property type="entry name" value="AAA+_ATPase"/>
</dbReference>
<evidence type="ECO:0000256" key="1">
    <source>
        <dbReference type="ARBA" id="ARBA00005417"/>
    </source>
</evidence>
<dbReference type="InterPro" id="IPR027417">
    <property type="entry name" value="P-loop_NTPase"/>
</dbReference>
<dbReference type="GO" id="GO:0022857">
    <property type="term" value="F:transmembrane transporter activity"/>
    <property type="evidence" value="ECO:0007669"/>
    <property type="project" value="UniProtKB-ARBA"/>
</dbReference>
<dbReference type="FunFam" id="3.40.50.300:FF:000032">
    <property type="entry name" value="Export ABC transporter ATP-binding protein"/>
    <property type="match status" value="1"/>
</dbReference>
<dbReference type="Gene3D" id="3.40.50.300">
    <property type="entry name" value="P-loop containing nucleotide triphosphate hydrolases"/>
    <property type="match status" value="1"/>
</dbReference>
<gene>
    <name evidence="6" type="ORF">IRY55_09050</name>
</gene>
<evidence type="ECO:0000313" key="6">
    <source>
        <dbReference type="EMBL" id="MBF4501509.1"/>
    </source>
</evidence>
<comment type="caution">
    <text evidence="6">The sequence shown here is derived from an EMBL/GenBank/DDBJ whole genome shotgun (WGS) entry which is preliminary data.</text>
</comment>
<keyword evidence="4 6" id="KW-0067">ATP-binding</keyword>
<dbReference type="GO" id="GO:0098796">
    <property type="term" value="C:membrane protein complex"/>
    <property type="evidence" value="ECO:0007669"/>
    <property type="project" value="UniProtKB-ARBA"/>
</dbReference>
<proteinExistence type="inferred from homology"/>
<dbReference type="InterPro" id="IPR003439">
    <property type="entry name" value="ABC_transporter-like_ATP-bd"/>
</dbReference>
<dbReference type="PROSITE" id="PS50893">
    <property type="entry name" value="ABC_TRANSPORTER_2"/>
    <property type="match status" value="1"/>
</dbReference>
<dbReference type="Pfam" id="PF00005">
    <property type="entry name" value="ABC_tran"/>
    <property type="match status" value="1"/>
</dbReference>
<keyword evidence="2" id="KW-0813">Transport</keyword>
<dbReference type="GO" id="GO:0005524">
    <property type="term" value="F:ATP binding"/>
    <property type="evidence" value="ECO:0007669"/>
    <property type="project" value="UniProtKB-KW"/>
</dbReference>
<dbReference type="CDD" id="cd03255">
    <property type="entry name" value="ABC_MJ0796_LolCDE_FtsE"/>
    <property type="match status" value="1"/>
</dbReference>
<evidence type="ECO:0000256" key="4">
    <source>
        <dbReference type="ARBA" id="ARBA00022840"/>
    </source>
</evidence>
<dbReference type="AlphaFoldDB" id="A0A8J7GB08"/>
<evidence type="ECO:0000256" key="3">
    <source>
        <dbReference type="ARBA" id="ARBA00022741"/>
    </source>
</evidence>
<dbReference type="Proteomes" id="UP000622653">
    <property type="component" value="Unassembled WGS sequence"/>
</dbReference>
<evidence type="ECO:0000256" key="2">
    <source>
        <dbReference type="ARBA" id="ARBA00022448"/>
    </source>
</evidence>